<protein>
    <submittedName>
        <fullName evidence="1">Uncharacterized protein</fullName>
    </submittedName>
</protein>
<name>X0ZXX0_9ZZZZ</name>
<accession>X0ZXX0</accession>
<dbReference type="EMBL" id="BART01018309">
    <property type="protein sequence ID" value="GAG74690.1"/>
    <property type="molecule type" value="Genomic_DNA"/>
</dbReference>
<proteinExistence type="predicted"/>
<evidence type="ECO:0000313" key="1">
    <source>
        <dbReference type="EMBL" id="GAG74690.1"/>
    </source>
</evidence>
<sequence>ELSLNTFITTQGNIFKNVESCISVGCRGARSHPISGPNTLIFPTIVEV</sequence>
<dbReference type="AlphaFoldDB" id="X0ZXX0"/>
<organism evidence="1">
    <name type="scientific">marine sediment metagenome</name>
    <dbReference type="NCBI Taxonomy" id="412755"/>
    <lineage>
        <taxon>unclassified sequences</taxon>
        <taxon>metagenomes</taxon>
        <taxon>ecological metagenomes</taxon>
    </lineage>
</organism>
<gene>
    <name evidence="1" type="ORF">S01H4_34581</name>
</gene>
<feature type="non-terminal residue" evidence="1">
    <location>
        <position position="1"/>
    </location>
</feature>
<reference evidence="1" key="1">
    <citation type="journal article" date="2014" name="Front. Microbiol.">
        <title>High frequency of phylogenetically diverse reductive dehalogenase-homologous genes in deep subseafloor sedimentary metagenomes.</title>
        <authorList>
            <person name="Kawai M."/>
            <person name="Futagami T."/>
            <person name="Toyoda A."/>
            <person name="Takaki Y."/>
            <person name="Nishi S."/>
            <person name="Hori S."/>
            <person name="Arai W."/>
            <person name="Tsubouchi T."/>
            <person name="Morono Y."/>
            <person name="Uchiyama I."/>
            <person name="Ito T."/>
            <person name="Fujiyama A."/>
            <person name="Inagaki F."/>
            <person name="Takami H."/>
        </authorList>
    </citation>
    <scope>NUCLEOTIDE SEQUENCE</scope>
    <source>
        <strain evidence="1">Expedition CK06-06</strain>
    </source>
</reference>
<comment type="caution">
    <text evidence="1">The sequence shown here is derived from an EMBL/GenBank/DDBJ whole genome shotgun (WGS) entry which is preliminary data.</text>
</comment>